<accession>A0ABD3JS62</accession>
<dbReference type="InterPro" id="IPR005299">
    <property type="entry name" value="MeTrfase_7"/>
</dbReference>
<evidence type="ECO:0000256" key="4">
    <source>
        <dbReference type="ARBA" id="ARBA00022842"/>
    </source>
</evidence>
<keyword evidence="4" id="KW-0460">Magnesium</keyword>
<name>A0ABD3JS62_EUCGL</name>
<dbReference type="Pfam" id="PF03492">
    <property type="entry name" value="Methyltransf_7"/>
    <property type="match status" value="1"/>
</dbReference>
<sequence length="373" mass="42668">MDQSLCMNGGEGRASYAQNSFVQKQVMSRAMPALQETLRELYLDSFPECLKSADLGCSSGPNALLFLREMIDSIDAIRKKLNKTEPTFQIFLNDLFHNDFNNLIRSIPSFYEELRREKGGDFGPCFIAAMPGNFYGRLFPDHSLHFIHSSYSVHWRSQVPANLVSEFGSPLNKGHIYLARITPKSVYEAYLDLFNRDMTVFLKSRSEELVLGGRMMFTMIGRDVSVNLSEDQVSNIWELLGMTISDMVQEGIIEEEKLDDCNMPFYLPTPEEVRYVIQKEGSFDITRFETFKVTWDAEMGDGDLQMRGKYAAATVRAVSESILTTHFGEEVMDGLFERFASKVSQYMKLHKGEYFNILVSVKNRWISTLMQSS</sequence>
<comment type="caution">
    <text evidence="5">The sequence shown here is derived from an EMBL/GenBank/DDBJ whole genome shotgun (WGS) entry which is preliminary data.</text>
</comment>
<protein>
    <submittedName>
        <fullName evidence="5">Uncharacterized protein</fullName>
    </submittedName>
</protein>
<proteinExistence type="predicted"/>
<keyword evidence="3" id="KW-0479">Metal-binding</keyword>
<keyword evidence="6" id="KW-1185">Reference proteome</keyword>
<dbReference type="GO" id="GO:0032259">
    <property type="term" value="P:methylation"/>
    <property type="evidence" value="ECO:0007669"/>
    <property type="project" value="UniProtKB-KW"/>
</dbReference>
<evidence type="ECO:0000313" key="5">
    <source>
        <dbReference type="EMBL" id="KAL3730756.1"/>
    </source>
</evidence>
<keyword evidence="1" id="KW-0489">Methyltransferase</keyword>
<dbReference type="Gene3D" id="1.10.1200.270">
    <property type="entry name" value="Methyltransferase, alpha-helical capping domain"/>
    <property type="match status" value="1"/>
</dbReference>
<dbReference type="Proteomes" id="UP001634007">
    <property type="component" value="Unassembled WGS sequence"/>
</dbReference>
<keyword evidence="2" id="KW-0808">Transferase</keyword>
<dbReference type="SUPFAM" id="SSF53335">
    <property type="entry name" value="S-adenosyl-L-methionine-dependent methyltransferases"/>
    <property type="match status" value="1"/>
</dbReference>
<dbReference type="AlphaFoldDB" id="A0ABD3JS62"/>
<dbReference type="GO" id="GO:0046872">
    <property type="term" value="F:metal ion binding"/>
    <property type="evidence" value="ECO:0007669"/>
    <property type="project" value="UniProtKB-KW"/>
</dbReference>
<evidence type="ECO:0000256" key="2">
    <source>
        <dbReference type="ARBA" id="ARBA00022679"/>
    </source>
</evidence>
<dbReference type="Gene3D" id="3.40.50.150">
    <property type="entry name" value="Vaccinia Virus protein VP39"/>
    <property type="match status" value="1"/>
</dbReference>
<dbReference type="InterPro" id="IPR042086">
    <property type="entry name" value="MeTrfase_capping"/>
</dbReference>
<organism evidence="5 6">
    <name type="scientific">Eucalyptus globulus</name>
    <name type="common">Tasmanian blue gum</name>
    <dbReference type="NCBI Taxonomy" id="34317"/>
    <lineage>
        <taxon>Eukaryota</taxon>
        <taxon>Viridiplantae</taxon>
        <taxon>Streptophyta</taxon>
        <taxon>Embryophyta</taxon>
        <taxon>Tracheophyta</taxon>
        <taxon>Spermatophyta</taxon>
        <taxon>Magnoliopsida</taxon>
        <taxon>eudicotyledons</taxon>
        <taxon>Gunneridae</taxon>
        <taxon>Pentapetalae</taxon>
        <taxon>rosids</taxon>
        <taxon>malvids</taxon>
        <taxon>Myrtales</taxon>
        <taxon>Myrtaceae</taxon>
        <taxon>Myrtoideae</taxon>
        <taxon>Eucalypteae</taxon>
        <taxon>Eucalyptus</taxon>
    </lineage>
</organism>
<dbReference type="PANTHER" id="PTHR31009">
    <property type="entry name" value="S-ADENOSYL-L-METHIONINE:CARBOXYL METHYLTRANSFERASE FAMILY PROTEIN"/>
    <property type="match status" value="1"/>
</dbReference>
<gene>
    <name evidence="5" type="ORF">ACJRO7_027739</name>
</gene>
<dbReference type="InterPro" id="IPR029063">
    <property type="entry name" value="SAM-dependent_MTases_sf"/>
</dbReference>
<reference evidence="5 6" key="1">
    <citation type="submission" date="2024-11" db="EMBL/GenBank/DDBJ databases">
        <title>Chromosome-level genome assembly of Eucalyptus globulus Labill. provides insights into its genome evolution.</title>
        <authorList>
            <person name="Li X."/>
        </authorList>
    </citation>
    <scope>NUCLEOTIDE SEQUENCE [LARGE SCALE GENOMIC DNA]</scope>
    <source>
        <strain evidence="5">CL2024</strain>
        <tissue evidence="5">Fresh tender leaves</tissue>
    </source>
</reference>
<evidence type="ECO:0000256" key="3">
    <source>
        <dbReference type="ARBA" id="ARBA00022723"/>
    </source>
</evidence>
<evidence type="ECO:0000256" key="1">
    <source>
        <dbReference type="ARBA" id="ARBA00022603"/>
    </source>
</evidence>
<dbReference type="EMBL" id="JBJKBG010000007">
    <property type="protein sequence ID" value="KAL3730756.1"/>
    <property type="molecule type" value="Genomic_DNA"/>
</dbReference>
<evidence type="ECO:0000313" key="6">
    <source>
        <dbReference type="Proteomes" id="UP001634007"/>
    </source>
</evidence>
<dbReference type="GO" id="GO:0008168">
    <property type="term" value="F:methyltransferase activity"/>
    <property type="evidence" value="ECO:0007669"/>
    <property type="project" value="UniProtKB-KW"/>
</dbReference>